<evidence type="ECO:0000256" key="5">
    <source>
        <dbReference type="ARBA" id="ARBA00022771"/>
    </source>
</evidence>
<comment type="subcellular location">
    <subcellularLocation>
        <location evidence="1 11">Nucleus</location>
    </subcellularLocation>
</comment>
<feature type="region of interest" description="Disordered" evidence="12">
    <location>
        <begin position="188"/>
        <end position="227"/>
    </location>
</feature>
<dbReference type="InterPro" id="IPR036465">
    <property type="entry name" value="vWFA_dom_sf"/>
</dbReference>
<dbReference type="InterPro" id="IPR004600">
    <property type="entry name" value="TFIIH_Tfb4/GTF2H3"/>
</dbReference>
<evidence type="ECO:0000313" key="13">
    <source>
        <dbReference type="EMBL" id="CAE4618136.1"/>
    </source>
</evidence>
<feature type="compositionally biased region" description="Low complexity" evidence="12">
    <location>
        <begin position="200"/>
        <end position="214"/>
    </location>
</feature>
<keyword evidence="10 11" id="KW-0539">Nucleus</keyword>
<keyword evidence="5 11" id="KW-0863">Zinc-finger</keyword>
<evidence type="ECO:0000256" key="9">
    <source>
        <dbReference type="ARBA" id="ARBA00023204"/>
    </source>
</evidence>
<evidence type="ECO:0000256" key="12">
    <source>
        <dbReference type="SAM" id="MobiDB-lite"/>
    </source>
</evidence>
<dbReference type="AlphaFoldDB" id="A0A7S4RMU7"/>
<evidence type="ECO:0000256" key="11">
    <source>
        <dbReference type="RuleBase" id="RU368090"/>
    </source>
</evidence>
<sequence>MIPQDRSLLTVILDVTPSSWGHRSIIRDSNDKTRAKAGKTSAGPAKLDEVISSTLAFLLAFSCLHRENCAVVIGVAGSETAILYPRKGGESSLSNAVHDQAEMGGKVNARLLRDGVRLGVTELIARCAGKMSQQKKEAENQSADETAKAAVTEMKEGAAIASALSTALCVMNRFMVSAHGGVSALRPSDALPNNDDNGGSSTSSSSVIAALSSNSKHKKARRAAEERDALRRARGMLSPRCLIIQATDDRTSDYNAFMNCVFCSKRFDIVIDGCFIPSGWKGIGHATTSTFLEQAVDRTGGVFSCPRGAAQANGCLTEVMITAFLPPPSARPYMNLPALQKVDFRARCFDTGESVDIASVCNQCLSIFKVEPKEFCPTCGQVVTKKKKKGKENGEGGGENQVAKRARIS</sequence>
<evidence type="ECO:0000256" key="6">
    <source>
        <dbReference type="ARBA" id="ARBA00022833"/>
    </source>
</evidence>
<gene>
    <name evidence="13" type="ORF">DBRI00130_LOCUS20632</name>
</gene>
<dbReference type="GO" id="GO:0006355">
    <property type="term" value="P:regulation of DNA-templated transcription"/>
    <property type="evidence" value="ECO:0007669"/>
    <property type="project" value="InterPro"/>
</dbReference>
<comment type="similarity">
    <text evidence="2 11">Belongs to the TFB4 family.</text>
</comment>
<reference evidence="13" key="1">
    <citation type="submission" date="2021-01" db="EMBL/GenBank/DDBJ databases">
        <authorList>
            <person name="Corre E."/>
            <person name="Pelletier E."/>
            <person name="Niang G."/>
            <person name="Scheremetjew M."/>
            <person name="Finn R."/>
            <person name="Kale V."/>
            <person name="Holt S."/>
            <person name="Cochrane G."/>
            <person name="Meng A."/>
            <person name="Brown T."/>
            <person name="Cohen L."/>
        </authorList>
    </citation>
    <scope>NUCLEOTIDE SEQUENCE</scope>
    <source>
        <strain evidence="13">GSO104</strain>
    </source>
</reference>
<name>A0A7S4RMU7_9STRA</name>
<organism evidence="13">
    <name type="scientific">Ditylum brightwellii</name>
    <dbReference type="NCBI Taxonomy" id="49249"/>
    <lineage>
        <taxon>Eukaryota</taxon>
        <taxon>Sar</taxon>
        <taxon>Stramenopiles</taxon>
        <taxon>Ochrophyta</taxon>
        <taxon>Bacillariophyta</taxon>
        <taxon>Mediophyceae</taxon>
        <taxon>Lithodesmiophycidae</taxon>
        <taxon>Lithodesmiales</taxon>
        <taxon>Lithodesmiaceae</taxon>
        <taxon>Ditylum</taxon>
    </lineage>
</organism>
<dbReference type="EMBL" id="HBNS01026170">
    <property type="protein sequence ID" value="CAE4618136.1"/>
    <property type="molecule type" value="Transcribed_RNA"/>
</dbReference>
<evidence type="ECO:0000256" key="4">
    <source>
        <dbReference type="ARBA" id="ARBA00022763"/>
    </source>
</evidence>
<evidence type="ECO:0000256" key="3">
    <source>
        <dbReference type="ARBA" id="ARBA00022723"/>
    </source>
</evidence>
<dbReference type="PANTHER" id="PTHR12831:SF0">
    <property type="entry name" value="GENERAL TRANSCRIPTION FACTOR IIH SUBUNIT 3"/>
    <property type="match status" value="1"/>
</dbReference>
<dbReference type="GO" id="GO:0008270">
    <property type="term" value="F:zinc ion binding"/>
    <property type="evidence" value="ECO:0007669"/>
    <property type="project" value="UniProtKB-KW"/>
</dbReference>
<evidence type="ECO:0008006" key="14">
    <source>
        <dbReference type="Google" id="ProtNLM"/>
    </source>
</evidence>
<evidence type="ECO:0000256" key="2">
    <source>
        <dbReference type="ARBA" id="ARBA00005273"/>
    </source>
</evidence>
<accession>A0A7S4RMU7</accession>
<evidence type="ECO:0000256" key="8">
    <source>
        <dbReference type="ARBA" id="ARBA00023163"/>
    </source>
</evidence>
<evidence type="ECO:0000256" key="10">
    <source>
        <dbReference type="ARBA" id="ARBA00023242"/>
    </source>
</evidence>
<keyword evidence="9 11" id="KW-0234">DNA repair</keyword>
<feature type="region of interest" description="Disordered" evidence="12">
    <location>
        <begin position="386"/>
        <end position="409"/>
    </location>
</feature>
<dbReference type="GO" id="GO:0000439">
    <property type="term" value="C:transcription factor TFIIH core complex"/>
    <property type="evidence" value="ECO:0007669"/>
    <property type="project" value="UniProtKB-UniRule"/>
</dbReference>
<proteinExistence type="inferred from homology"/>
<evidence type="ECO:0000256" key="1">
    <source>
        <dbReference type="ARBA" id="ARBA00004123"/>
    </source>
</evidence>
<keyword evidence="4 11" id="KW-0227">DNA damage</keyword>
<dbReference type="GO" id="GO:0005675">
    <property type="term" value="C:transcription factor TFIIH holo complex"/>
    <property type="evidence" value="ECO:0007669"/>
    <property type="project" value="UniProtKB-UniRule"/>
</dbReference>
<keyword evidence="8 11" id="KW-0804">Transcription</keyword>
<dbReference type="Pfam" id="PF03850">
    <property type="entry name" value="Tfb4"/>
    <property type="match status" value="1"/>
</dbReference>
<keyword evidence="3 11" id="KW-0479">Metal-binding</keyword>
<evidence type="ECO:0000256" key="7">
    <source>
        <dbReference type="ARBA" id="ARBA00023015"/>
    </source>
</evidence>
<dbReference type="Gene3D" id="3.40.50.410">
    <property type="entry name" value="von Willebrand factor, type A domain"/>
    <property type="match status" value="1"/>
</dbReference>
<dbReference type="GO" id="GO:0006289">
    <property type="term" value="P:nucleotide-excision repair"/>
    <property type="evidence" value="ECO:0007669"/>
    <property type="project" value="UniProtKB-UniRule"/>
</dbReference>
<keyword evidence="6 11" id="KW-0862">Zinc</keyword>
<dbReference type="PANTHER" id="PTHR12831">
    <property type="entry name" value="TRANSCRIPTION INITIATION FACTOR IIH TFIIH , POLYPEPTIDE 3-RELATED"/>
    <property type="match status" value="1"/>
</dbReference>
<protein>
    <recommendedName>
        <fullName evidence="14">RNA polymerase II transcription factor B subunit 4</fullName>
    </recommendedName>
</protein>
<keyword evidence="7 11" id="KW-0805">Transcription regulation</keyword>